<gene>
    <name evidence="2" type="ORF">MSZNOR_1406</name>
</gene>
<name>A0ABN8X070_9GAMM</name>
<feature type="region of interest" description="Disordered" evidence="1">
    <location>
        <begin position="1"/>
        <end position="25"/>
    </location>
</feature>
<dbReference type="Proteomes" id="UP001162030">
    <property type="component" value="Chromosome"/>
</dbReference>
<protein>
    <submittedName>
        <fullName evidence="2">Uncharacterized protein</fullName>
    </submittedName>
</protein>
<evidence type="ECO:0000313" key="2">
    <source>
        <dbReference type="EMBL" id="CAI8791269.1"/>
    </source>
</evidence>
<keyword evidence="3" id="KW-1185">Reference proteome</keyword>
<reference evidence="2 3" key="1">
    <citation type="submission" date="2023-03" db="EMBL/GenBank/DDBJ databases">
        <authorList>
            <person name="Pearce D."/>
        </authorList>
    </citation>
    <scope>NUCLEOTIDE SEQUENCE [LARGE SCALE GENOMIC DNA]</scope>
    <source>
        <strain evidence="2">Msz</strain>
    </source>
</reference>
<accession>A0ABN8X070</accession>
<evidence type="ECO:0000313" key="3">
    <source>
        <dbReference type="Proteomes" id="UP001162030"/>
    </source>
</evidence>
<dbReference type="EMBL" id="OX458333">
    <property type="protein sequence ID" value="CAI8791269.1"/>
    <property type="molecule type" value="Genomic_DNA"/>
</dbReference>
<sequence>MNHDAGFITGVTTMDTPPDRRRLSPELERGPVKRAIPDRCLGHTDAIRASRP</sequence>
<evidence type="ECO:0000256" key="1">
    <source>
        <dbReference type="SAM" id="MobiDB-lite"/>
    </source>
</evidence>
<organism evidence="2 3">
    <name type="scientific">Methylocaldum szegediense</name>
    <dbReference type="NCBI Taxonomy" id="73780"/>
    <lineage>
        <taxon>Bacteria</taxon>
        <taxon>Pseudomonadati</taxon>
        <taxon>Pseudomonadota</taxon>
        <taxon>Gammaproteobacteria</taxon>
        <taxon>Methylococcales</taxon>
        <taxon>Methylococcaceae</taxon>
        <taxon>Methylocaldum</taxon>
    </lineage>
</organism>
<proteinExistence type="predicted"/>